<dbReference type="NCBIfam" id="TIGR00641">
    <property type="entry name" value="acid_CoA_mut_N"/>
    <property type="match status" value="1"/>
</dbReference>
<name>A0ABY7M9N1_9CHLR</name>
<evidence type="ECO:0000259" key="2">
    <source>
        <dbReference type="Pfam" id="PF01642"/>
    </source>
</evidence>
<reference evidence="3 4" key="1">
    <citation type="journal article" date="2023" name="ISME J.">
        <title>Thermophilic Dehalococcoidia with unusual traits shed light on an unexpected past.</title>
        <authorList>
            <person name="Palmer M."/>
            <person name="Covington J.K."/>
            <person name="Zhou E.M."/>
            <person name="Thomas S.C."/>
            <person name="Habib N."/>
            <person name="Seymour C.O."/>
            <person name="Lai D."/>
            <person name="Johnston J."/>
            <person name="Hashimi A."/>
            <person name="Jiao J.Y."/>
            <person name="Muok A.R."/>
            <person name="Liu L."/>
            <person name="Xian W.D."/>
            <person name="Zhi X.Y."/>
            <person name="Li M.M."/>
            <person name="Silva L.P."/>
            <person name="Bowen B.P."/>
            <person name="Louie K."/>
            <person name="Briegel A."/>
            <person name="Pett-Ridge J."/>
            <person name="Weber P.K."/>
            <person name="Tocheva E.I."/>
            <person name="Woyke T."/>
            <person name="Northen T.R."/>
            <person name="Mayali X."/>
            <person name="Li W.J."/>
            <person name="Hedlund B.P."/>
        </authorList>
    </citation>
    <scope>NUCLEOTIDE SEQUENCE [LARGE SCALE GENOMIC DNA]</scope>
    <source>
        <strain evidence="3 4">YIM 72310</strain>
    </source>
</reference>
<evidence type="ECO:0000256" key="1">
    <source>
        <dbReference type="ARBA" id="ARBA00023235"/>
    </source>
</evidence>
<dbReference type="SUPFAM" id="SSF51703">
    <property type="entry name" value="Cobalamin (vitamin B12)-dependent enzymes"/>
    <property type="match status" value="1"/>
</dbReference>
<accession>A0ABY7M9N1</accession>
<dbReference type="InterPro" id="IPR006099">
    <property type="entry name" value="MeMalonylCoA_mutase_a/b_cat"/>
</dbReference>
<feature type="domain" description="Methylmalonyl-CoA mutase alpha/beta chain catalytic" evidence="2">
    <location>
        <begin position="32"/>
        <end position="547"/>
    </location>
</feature>
<organism evidence="3 4">
    <name type="scientific">Tepidiforma flava</name>
    <dbReference type="NCBI Taxonomy" id="3004094"/>
    <lineage>
        <taxon>Bacteria</taxon>
        <taxon>Bacillati</taxon>
        <taxon>Chloroflexota</taxon>
        <taxon>Tepidiformia</taxon>
        <taxon>Tepidiformales</taxon>
        <taxon>Tepidiformaceae</taxon>
        <taxon>Tepidiforma</taxon>
    </lineage>
</organism>
<keyword evidence="4" id="KW-1185">Reference proteome</keyword>
<dbReference type="InterPro" id="IPR006098">
    <property type="entry name" value="MMCoA_mutase_a_cat"/>
</dbReference>
<dbReference type="RefSeq" id="WP_270057235.1">
    <property type="nucleotide sequence ID" value="NZ_CP115149.1"/>
</dbReference>
<gene>
    <name evidence="3" type="ORF">O0235_03945</name>
</gene>
<dbReference type="PANTHER" id="PTHR48101:SF1">
    <property type="entry name" value="METHYLMALONYL-COA MUTASE, LARGE SUBUNIT"/>
    <property type="match status" value="1"/>
</dbReference>
<protein>
    <submittedName>
        <fullName evidence="3">Methylmalonyl-CoA mutase family protein</fullName>
    </submittedName>
</protein>
<dbReference type="Pfam" id="PF01642">
    <property type="entry name" value="MM_CoA_mutase"/>
    <property type="match status" value="1"/>
</dbReference>
<keyword evidence="1" id="KW-0413">Isomerase</keyword>
<dbReference type="PANTHER" id="PTHR48101">
    <property type="entry name" value="METHYLMALONYL-COA MUTASE, MITOCHONDRIAL-RELATED"/>
    <property type="match status" value="1"/>
</dbReference>
<dbReference type="EMBL" id="CP115149">
    <property type="protein sequence ID" value="WBL36718.1"/>
    <property type="molecule type" value="Genomic_DNA"/>
</dbReference>
<sequence length="554" mass="62175">MQIDPDRARQLRAEYDDAVLREGKELAGPFMTVSGRPINRVYDPTDTADLDYERDINLPGHYPFTRGIHRTGYRGKPWTIRMFSGFGSVEETNQRYKDLLAAGNNGLSIAFDMPTLMGYDHDDPWAEGEFGACGVAVDHLGDMELLLEGIPLDKITTSMTINSPAPVVWALFIAAAEKRGIPRAKLAGTLQNDILKEYIAQNEFIYPPAESMRLVTDTIEFASKEMPLWNPISVSGYHIREAGATAAQELAFTLADGIEYVKWALARGLDIDSFAPRISFFFNAHNDFFEEIAKYRAARRIWARQMRERFGAKNPRSWVLRFHTQTAGVSLTEQQPEVNLIRVAIQALAAVLGGTQSLHTDAMDEAIALPSDKAARLAVRTQQVILHETGVINTVDPLGGSWFVERLTADIERDALDYFEKIEALGGVIPAIETGFFQKEIADASARFQREVDTRDRIIVGVNEYILDEPREIPILRMDPEGEKRHLARLKKHRAERDAERHAAAMRALENASRDPKANTMPYILDAVNAGATVGEICGMWRRVFGEYREHVVV</sequence>
<proteinExistence type="predicted"/>
<dbReference type="Gene3D" id="3.20.20.240">
    <property type="entry name" value="Methylmalonyl-CoA mutase"/>
    <property type="match status" value="1"/>
</dbReference>
<evidence type="ECO:0000313" key="4">
    <source>
        <dbReference type="Proteomes" id="UP001212803"/>
    </source>
</evidence>
<dbReference type="InterPro" id="IPR016176">
    <property type="entry name" value="Cbl-dep_enz_cat"/>
</dbReference>
<dbReference type="Proteomes" id="UP001212803">
    <property type="component" value="Chromosome"/>
</dbReference>
<evidence type="ECO:0000313" key="3">
    <source>
        <dbReference type="EMBL" id="WBL36718.1"/>
    </source>
</evidence>
<dbReference type="CDD" id="cd03680">
    <property type="entry name" value="MM_CoA_mutase_ICM_like"/>
    <property type="match status" value="1"/>
</dbReference>